<organism evidence="2">
    <name type="scientific">uncultured Caudovirales phage</name>
    <dbReference type="NCBI Taxonomy" id="2100421"/>
    <lineage>
        <taxon>Viruses</taxon>
        <taxon>Duplodnaviria</taxon>
        <taxon>Heunggongvirae</taxon>
        <taxon>Uroviricota</taxon>
        <taxon>Caudoviricetes</taxon>
        <taxon>Peduoviridae</taxon>
        <taxon>Maltschvirus</taxon>
        <taxon>Maltschvirus maltsch</taxon>
    </lineage>
</organism>
<dbReference type="InterPro" id="IPR044038">
    <property type="entry name" value="dATP/dGTP_diPOhydrolase_N"/>
</dbReference>
<dbReference type="EMBL" id="LR796388">
    <property type="protein sequence ID" value="CAB4141257.1"/>
    <property type="molecule type" value="Genomic_DNA"/>
</dbReference>
<dbReference type="Pfam" id="PF18909">
    <property type="entry name" value="dGTP_diPhyd_N"/>
    <property type="match status" value="1"/>
</dbReference>
<evidence type="ECO:0000313" key="2">
    <source>
        <dbReference type="EMBL" id="CAB4141257.1"/>
    </source>
</evidence>
<name>A0A6J5M6X2_9CAUD</name>
<feature type="domain" description="dATP/dGTP diphosphohydrolase N-terminal" evidence="1">
    <location>
        <begin position="7"/>
        <end position="102"/>
    </location>
</feature>
<protein>
    <recommendedName>
        <fullName evidence="1">dATP/dGTP diphosphohydrolase N-terminal domain-containing protein</fullName>
    </recommendedName>
</protein>
<accession>A0A6J5M6X2</accession>
<reference evidence="2" key="1">
    <citation type="submission" date="2020-04" db="EMBL/GenBank/DDBJ databases">
        <authorList>
            <person name="Chiriac C."/>
            <person name="Salcher M."/>
            <person name="Ghai R."/>
            <person name="Kavagutti S V."/>
        </authorList>
    </citation>
    <scope>NUCLEOTIDE SEQUENCE</scope>
</reference>
<gene>
    <name evidence="2" type="ORF">UFOVP410_96</name>
</gene>
<evidence type="ECO:0000259" key="1">
    <source>
        <dbReference type="Pfam" id="PF18909"/>
    </source>
</evidence>
<sequence>MNKKCEGIKYDQDKIRWDLLPYDAINEIAKVMTYGAIKYEERNWEKGMNWSRAFGALQRHLTSWFHGQDKDKETGLTHLAHAGCCLFFLLAWEFRNIGIDDRPKLDKNL</sequence>
<proteinExistence type="predicted"/>